<dbReference type="AlphaFoldDB" id="A0AAJ0BEF8"/>
<accession>A0AAJ0BEF8</accession>
<keyword evidence="3" id="KW-1185">Reference proteome</keyword>
<name>A0AAJ0BEF8_9PEZI</name>
<protein>
    <submittedName>
        <fullName evidence="2">Uncharacterized protein</fullName>
    </submittedName>
</protein>
<organism evidence="2 3">
    <name type="scientific">Echria macrotheca</name>
    <dbReference type="NCBI Taxonomy" id="438768"/>
    <lineage>
        <taxon>Eukaryota</taxon>
        <taxon>Fungi</taxon>
        <taxon>Dikarya</taxon>
        <taxon>Ascomycota</taxon>
        <taxon>Pezizomycotina</taxon>
        <taxon>Sordariomycetes</taxon>
        <taxon>Sordariomycetidae</taxon>
        <taxon>Sordariales</taxon>
        <taxon>Schizotheciaceae</taxon>
        <taxon>Echria</taxon>
    </lineage>
</organism>
<reference evidence="2" key="1">
    <citation type="submission" date="2023-06" db="EMBL/GenBank/DDBJ databases">
        <title>Genome-scale phylogeny and comparative genomics of the fungal order Sordariales.</title>
        <authorList>
            <consortium name="Lawrence Berkeley National Laboratory"/>
            <person name="Hensen N."/>
            <person name="Bonometti L."/>
            <person name="Westerberg I."/>
            <person name="Brannstrom I.O."/>
            <person name="Guillou S."/>
            <person name="Cros-Aarteil S."/>
            <person name="Calhoun S."/>
            <person name="Haridas S."/>
            <person name="Kuo A."/>
            <person name="Mondo S."/>
            <person name="Pangilinan J."/>
            <person name="Riley R."/>
            <person name="Labutti K."/>
            <person name="Andreopoulos B."/>
            <person name="Lipzen A."/>
            <person name="Chen C."/>
            <person name="Yanf M."/>
            <person name="Daum C."/>
            <person name="Ng V."/>
            <person name="Clum A."/>
            <person name="Steindorff A."/>
            <person name="Ohm R."/>
            <person name="Martin F."/>
            <person name="Silar P."/>
            <person name="Natvig D."/>
            <person name="Lalanne C."/>
            <person name="Gautier V."/>
            <person name="Ament-Velasquez S.L."/>
            <person name="Kruys A."/>
            <person name="Hutchinson M.I."/>
            <person name="Powell A.J."/>
            <person name="Barry K."/>
            <person name="Miller A.N."/>
            <person name="Grigoriev I.V."/>
            <person name="Debuchy R."/>
            <person name="Gladieux P."/>
            <person name="Thoren M.H."/>
            <person name="Johannesson H."/>
        </authorList>
    </citation>
    <scope>NUCLEOTIDE SEQUENCE</scope>
    <source>
        <strain evidence="2">PSN4</strain>
    </source>
</reference>
<sequence length="361" mass="40473">MRFILALIGFCLWVAVVRAGAIVRGIEILLYYYAYRLDVEVSAALAKEEGKEQDRSWKIARGAINTASDFPDGKLDESKLGANFHGFTGSTASMGYAKADGLTKIKDPWAPTWEEVKDIVYWKPIPKGSQYSYGGFDAKTMLGDMAGKEPNSVPDGKGKRTKNHFFDFDNMMAIIGKRCADLYDKKPDIARQYMEKISQLSSLAAEGREKESAGYKIDDFKDAFTEKNKQFDKKNPKSITGAIETKKRPSANFGEYDDLDVRRTKKSIAKVAGKNAQVFVDELTRLGDVYTKAEAAKSIEDIKNQDGGLDPQTKDHLRVRIQEVRLAQAIDLHLSGEAIDACSYPNFQAPRTRRRFFKSKL</sequence>
<proteinExistence type="predicted"/>
<dbReference type="EMBL" id="MU839831">
    <property type="protein sequence ID" value="KAK1756785.1"/>
    <property type="molecule type" value="Genomic_DNA"/>
</dbReference>
<feature type="chain" id="PRO_5042591738" evidence="1">
    <location>
        <begin position="20"/>
        <end position="361"/>
    </location>
</feature>
<evidence type="ECO:0000256" key="1">
    <source>
        <dbReference type="SAM" id="SignalP"/>
    </source>
</evidence>
<dbReference type="Proteomes" id="UP001239445">
    <property type="component" value="Unassembled WGS sequence"/>
</dbReference>
<evidence type="ECO:0000313" key="2">
    <source>
        <dbReference type="EMBL" id="KAK1756785.1"/>
    </source>
</evidence>
<keyword evidence="1" id="KW-0732">Signal</keyword>
<feature type="signal peptide" evidence="1">
    <location>
        <begin position="1"/>
        <end position="19"/>
    </location>
</feature>
<gene>
    <name evidence="2" type="ORF">QBC47DRAFT_443410</name>
</gene>
<comment type="caution">
    <text evidence="2">The sequence shown here is derived from an EMBL/GenBank/DDBJ whole genome shotgun (WGS) entry which is preliminary data.</text>
</comment>
<evidence type="ECO:0000313" key="3">
    <source>
        <dbReference type="Proteomes" id="UP001239445"/>
    </source>
</evidence>